<evidence type="ECO:0000256" key="2">
    <source>
        <dbReference type="ARBA" id="ARBA00007581"/>
    </source>
</evidence>
<reference evidence="7 8" key="1">
    <citation type="journal article" date="2015" name="Mol. Plant Microbe Interact.">
        <title>Genome, transcriptome, and functional analyses of Penicillium expansum provide new insights into secondary metabolism and pathogenicity.</title>
        <authorList>
            <person name="Ballester A.R."/>
            <person name="Marcet-Houben M."/>
            <person name="Levin E."/>
            <person name="Sela N."/>
            <person name="Selma-Lazaro C."/>
            <person name="Carmona L."/>
            <person name="Wisniewski M."/>
            <person name="Droby S."/>
            <person name="Gonzalez-Candelas L."/>
            <person name="Gabaldon T."/>
        </authorList>
    </citation>
    <scope>NUCLEOTIDE SEQUENCE [LARGE SCALE GENOMIC DNA]</scope>
    <source>
        <strain evidence="7 8">MD-8</strain>
    </source>
</reference>
<dbReference type="CDD" id="cd07363">
    <property type="entry name" value="45_DOPA_Dioxygenase"/>
    <property type="match status" value="1"/>
</dbReference>
<keyword evidence="8" id="KW-1185">Reference proteome</keyword>
<dbReference type="GO" id="GO:0008198">
    <property type="term" value="F:ferrous iron binding"/>
    <property type="evidence" value="ECO:0007669"/>
    <property type="project" value="InterPro"/>
</dbReference>
<organism evidence="7 8">
    <name type="scientific">Penicillium expansum</name>
    <name type="common">Blue mold rot fungus</name>
    <dbReference type="NCBI Taxonomy" id="27334"/>
    <lineage>
        <taxon>Eukaryota</taxon>
        <taxon>Fungi</taxon>
        <taxon>Dikarya</taxon>
        <taxon>Ascomycota</taxon>
        <taxon>Pezizomycotina</taxon>
        <taxon>Eurotiomycetes</taxon>
        <taxon>Eurotiomycetidae</taxon>
        <taxon>Eurotiales</taxon>
        <taxon>Aspergillaceae</taxon>
        <taxon>Penicillium</taxon>
    </lineage>
</organism>
<accession>A0A0A2JSS8</accession>
<evidence type="ECO:0000256" key="4">
    <source>
        <dbReference type="ARBA" id="ARBA00022833"/>
    </source>
</evidence>
<dbReference type="STRING" id="27334.A0A0A2JSS8"/>
<dbReference type="HOGENOM" id="CLU_046582_0_0_1"/>
<dbReference type="PIRSF" id="PIRSF006157">
    <property type="entry name" value="Doxgns_DODA"/>
    <property type="match status" value="1"/>
</dbReference>
<gene>
    <name evidence="7" type="ORF">PEX2_040520</name>
</gene>
<dbReference type="Pfam" id="PF02900">
    <property type="entry name" value="LigB"/>
    <property type="match status" value="1"/>
</dbReference>
<evidence type="ECO:0000256" key="3">
    <source>
        <dbReference type="ARBA" id="ARBA00022723"/>
    </source>
</evidence>
<keyword evidence="3" id="KW-0479">Metal-binding</keyword>
<evidence type="ECO:0000259" key="6">
    <source>
        <dbReference type="Pfam" id="PF02900"/>
    </source>
</evidence>
<keyword evidence="5" id="KW-0560">Oxidoreductase</keyword>
<keyword evidence="7" id="KW-0223">Dioxygenase</keyword>
<dbReference type="AlphaFoldDB" id="A0A0A2JSS8"/>
<feature type="domain" description="Extradiol ring-cleavage dioxygenase class III enzyme subunit B" evidence="6">
    <location>
        <begin position="7"/>
        <end position="258"/>
    </location>
</feature>
<dbReference type="GeneID" id="27676746"/>
<dbReference type="PANTHER" id="PTHR30096:SF0">
    <property type="entry name" value="4,5-DOPA DIOXYGENASE EXTRADIOL-LIKE PROTEIN"/>
    <property type="match status" value="1"/>
</dbReference>
<evidence type="ECO:0000256" key="5">
    <source>
        <dbReference type="ARBA" id="ARBA00023002"/>
    </source>
</evidence>
<dbReference type="PhylomeDB" id="A0A0A2JSS8"/>
<evidence type="ECO:0000313" key="7">
    <source>
        <dbReference type="EMBL" id="KGO57901.1"/>
    </source>
</evidence>
<dbReference type="RefSeq" id="XP_016599498.1">
    <property type="nucleotide sequence ID" value="XM_016741327.1"/>
</dbReference>
<dbReference type="Proteomes" id="UP000030143">
    <property type="component" value="Unassembled WGS sequence"/>
</dbReference>
<sequence length="282" mass="30418">MVRASVVCISHGGGPLPVIGGPGHGDIIHSLKTRVPKILKLGTPEAPRGIVCVTAHWSERQPTVSSASHHDLYYDYGGLPSEAYSLKYKAKGSPAIAEDVKKVLAEEGLAPILNMKRGWDHGVFIPFMLINPAADIPIIQLSILASEDPAQHLRMGRALSKLLDSNIAILGSGFASIHNNSKVVPLIINDTRASAKLIKGVGEWNAALTAAVTKERMEDRAKALEGWRGFAHSYEMHPPGAADHFMPLLVCAGAAKDEVAGTYKDDFFGVDILTYYWSDIHV</sequence>
<dbReference type="InterPro" id="IPR004183">
    <property type="entry name" value="Xdiol_dOase_suB"/>
</dbReference>
<protein>
    <submittedName>
        <fullName evidence="7">Extradiol ring-cleavage dioxygenase, class III enzyme, subunit B</fullName>
    </submittedName>
</protein>
<comment type="similarity">
    <text evidence="2">Belongs to the DODA-type extradiol aromatic ring-opening dioxygenase family.</text>
</comment>
<dbReference type="InterPro" id="IPR014436">
    <property type="entry name" value="Extradiol_dOase_DODA"/>
</dbReference>
<proteinExistence type="inferred from homology"/>
<dbReference type="SUPFAM" id="SSF53213">
    <property type="entry name" value="LigB-like"/>
    <property type="match status" value="1"/>
</dbReference>
<comment type="cofactor">
    <cofactor evidence="1">
        <name>Zn(2+)</name>
        <dbReference type="ChEBI" id="CHEBI:29105"/>
    </cofactor>
</comment>
<name>A0A0A2JSS8_PENEN</name>
<comment type="caution">
    <text evidence="7">The sequence shown here is derived from an EMBL/GenBank/DDBJ whole genome shotgun (WGS) entry which is preliminary data.</text>
</comment>
<keyword evidence="4" id="KW-0862">Zinc</keyword>
<dbReference type="GO" id="GO:0016702">
    <property type="term" value="F:oxidoreductase activity, acting on single donors with incorporation of molecular oxygen, incorporation of two atoms of oxygen"/>
    <property type="evidence" value="ECO:0007669"/>
    <property type="project" value="UniProtKB-ARBA"/>
</dbReference>
<dbReference type="Gene3D" id="3.40.830.10">
    <property type="entry name" value="LigB-like"/>
    <property type="match status" value="1"/>
</dbReference>
<dbReference type="GO" id="GO:0008270">
    <property type="term" value="F:zinc ion binding"/>
    <property type="evidence" value="ECO:0007669"/>
    <property type="project" value="InterPro"/>
</dbReference>
<dbReference type="VEuPathDB" id="FungiDB:PEXP_019310"/>
<evidence type="ECO:0000256" key="1">
    <source>
        <dbReference type="ARBA" id="ARBA00001947"/>
    </source>
</evidence>
<dbReference type="PANTHER" id="PTHR30096">
    <property type="entry name" value="4,5-DOPA DIOXYGENASE EXTRADIOL-LIKE PROTEIN"/>
    <property type="match status" value="1"/>
</dbReference>
<evidence type="ECO:0000313" key="8">
    <source>
        <dbReference type="Proteomes" id="UP000030143"/>
    </source>
</evidence>
<dbReference type="EMBL" id="JQFZ01000134">
    <property type="protein sequence ID" value="KGO57901.1"/>
    <property type="molecule type" value="Genomic_DNA"/>
</dbReference>
<dbReference type="OrthoDB" id="7396853at2759"/>